<evidence type="ECO:0000313" key="1">
    <source>
        <dbReference type="EMBL" id="PAP75985.1"/>
    </source>
</evidence>
<keyword evidence="2" id="KW-1185">Reference proteome</keyword>
<dbReference type="SUPFAM" id="SSF82784">
    <property type="entry name" value="OsmC-like"/>
    <property type="match status" value="1"/>
</dbReference>
<name>A0A271IZ53_9BACT</name>
<dbReference type="AlphaFoldDB" id="A0A271IZ53"/>
<dbReference type="Gene3D" id="3.30.300.20">
    <property type="match status" value="1"/>
</dbReference>
<dbReference type="InterPro" id="IPR036102">
    <property type="entry name" value="OsmC/Ohrsf"/>
</dbReference>
<accession>A0A271IZ53</accession>
<evidence type="ECO:0000313" key="2">
    <source>
        <dbReference type="Proteomes" id="UP000216339"/>
    </source>
</evidence>
<reference evidence="1 2" key="1">
    <citation type="submission" date="2016-11" db="EMBL/GenBank/DDBJ databases">
        <title>Study of marine rhodopsin-containing bacteria.</title>
        <authorList>
            <person name="Yoshizawa S."/>
            <person name="Kumagai Y."/>
            <person name="Kogure K."/>
        </authorList>
    </citation>
    <scope>NUCLEOTIDE SEQUENCE [LARGE SCALE GENOMIC DNA]</scope>
    <source>
        <strain evidence="1 2">SAORIC-28</strain>
    </source>
</reference>
<proteinExistence type="predicted"/>
<comment type="caution">
    <text evidence="1">The sequence shown here is derived from an EMBL/GenBank/DDBJ whole genome shotgun (WGS) entry which is preliminary data.</text>
</comment>
<dbReference type="InterPro" id="IPR003718">
    <property type="entry name" value="OsmC/Ohr_fam"/>
</dbReference>
<evidence type="ECO:0008006" key="3">
    <source>
        <dbReference type="Google" id="ProtNLM"/>
    </source>
</evidence>
<dbReference type="InterPro" id="IPR015946">
    <property type="entry name" value="KH_dom-like_a/b"/>
</dbReference>
<sequence length="140" mass="14903">MTVQAHVRNREGRHEVTLRTNDAEHALTIPPKPGGLGSSANGGELLFLALATCYCNDVYREAAALGIDVRGVEVEVEGTFGGVGEPARDVRYRARVSAAGAAEAEVVRLLERTDAVAEVQNTLRTGLPVRLVETAVEIVP</sequence>
<dbReference type="RefSeq" id="WP_095509627.1">
    <property type="nucleotide sequence ID" value="NZ_MQWD01000001.1"/>
</dbReference>
<dbReference type="Pfam" id="PF02566">
    <property type="entry name" value="OsmC"/>
    <property type="match status" value="1"/>
</dbReference>
<dbReference type="EMBL" id="MQWD01000001">
    <property type="protein sequence ID" value="PAP75985.1"/>
    <property type="molecule type" value="Genomic_DNA"/>
</dbReference>
<organism evidence="1 2">
    <name type="scientific">Rubrivirga marina</name>
    <dbReference type="NCBI Taxonomy" id="1196024"/>
    <lineage>
        <taxon>Bacteria</taxon>
        <taxon>Pseudomonadati</taxon>
        <taxon>Rhodothermota</taxon>
        <taxon>Rhodothermia</taxon>
        <taxon>Rhodothermales</taxon>
        <taxon>Rubricoccaceae</taxon>
        <taxon>Rubrivirga</taxon>
    </lineage>
</organism>
<gene>
    <name evidence="1" type="ORF">BSZ37_05780</name>
</gene>
<protein>
    <recommendedName>
        <fullName evidence="3">Osmotically inducible protein OsmC</fullName>
    </recommendedName>
</protein>
<dbReference type="Proteomes" id="UP000216339">
    <property type="component" value="Unassembled WGS sequence"/>
</dbReference>
<dbReference type="OrthoDB" id="1358603at2"/>